<evidence type="ECO:0000313" key="1">
    <source>
        <dbReference type="EMBL" id="KAL3624782.1"/>
    </source>
</evidence>
<sequence>MIVDVDNYDSITYAFVWDHSNVTTGYNVCKIVSKSSSLSHTEAWKSSICYDYIYSRPIDSNSVEVWCSDCPAF</sequence>
<comment type="caution">
    <text evidence="1">The sequence shown here is derived from an EMBL/GenBank/DDBJ whole genome shotgun (WGS) entry which is preliminary data.</text>
</comment>
<evidence type="ECO:0000313" key="2">
    <source>
        <dbReference type="Proteomes" id="UP001632038"/>
    </source>
</evidence>
<gene>
    <name evidence="1" type="ORF">CASFOL_031450</name>
</gene>
<name>A0ABD3C7N6_9LAMI</name>
<dbReference type="AlphaFoldDB" id="A0ABD3C7N6"/>
<accession>A0ABD3C7N6</accession>
<organism evidence="1 2">
    <name type="scientific">Castilleja foliolosa</name>
    <dbReference type="NCBI Taxonomy" id="1961234"/>
    <lineage>
        <taxon>Eukaryota</taxon>
        <taxon>Viridiplantae</taxon>
        <taxon>Streptophyta</taxon>
        <taxon>Embryophyta</taxon>
        <taxon>Tracheophyta</taxon>
        <taxon>Spermatophyta</taxon>
        <taxon>Magnoliopsida</taxon>
        <taxon>eudicotyledons</taxon>
        <taxon>Gunneridae</taxon>
        <taxon>Pentapetalae</taxon>
        <taxon>asterids</taxon>
        <taxon>lamiids</taxon>
        <taxon>Lamiales</taxon>
        <taxon>Orobanchaceae</taxon>
        <taxon>Pedicularideae</taxon>
        <taxon>Castillejinae</taxon>
        <taxon>Castilleja</taxon>
    </lineage>
</organism>
<protein>
    <submittedName>
        <fullName evidence="1">Uncharacterized protein</fullName>
    </submittedName>
</protein>
<proteinExistence type="predicted"/>
<reference evidence="2" key="1">
    <citation type="journal article" date="2024" name="IScience">
        <title>Strigolactones Initiate the Formation of Haustorium-like Structures in Castilleja.</title>
        <authorList>
            <person name="Buerger M."/>
            <person name="Peterson D."/>
            <person name="Chory J."/>
        </authorList>
    </citation>
    <scope>NUCLEOTIDE SEQUENCE [LARGE SCALE GENOMIC DNA]</scope>
</reference>
<dbReference type="Proteomes" id="UP001632038">
    <property type="component" value="Unassembled WGS sequence"/>
</dbReference>
<keyword evidence="2" id="KW-1185">Reference proteome</keyword>
<dbReference type="EMBL" id="JAVIJP010000053">
    <property type="protein sequence ID" value="KAL3624782.1"/>
    <property type="molecule type" value="Genomic_DNA"/>
</dbReference>